<evidence type="ECO:0000256" key="1">
    <source>
        <dbReference type="SAM" id="Phobius"/>
    </source>
</evidence>
<dbReference type="EMBL" id="CP006868">
    <property type="protein sequence ID" value="UXD22344.1"/>
    <property type="molecule type" value="Genomic_DNA"/>
</dbReference>
<feature type="transmembrane region" description="Helical" evidence="1">
    <location>
        <begin position="271"/>
        <end position="293"/>
    </location>
</feature>
<dbReference type="Proteomes" id="UP001063698">
    <property type="component" value="Chromosome"/>
</dbReference>
<protein>
    <recommendedName>
        <fullName evidence="4">Glycosyltransferase RgtA/B/C/D-like domain-containing protein</fullName>
    </recommendedName>
</protein>
<feature type="transmembrane region" description="Helical" evidence="1">
    <location>
        <begin position="396"/>
        <end position="419"/>
    </location>
</feature>
<keyword evidence="1" id="KW-1133">Transmembrane helix</keyword>
<dbReference type="KEGG" id="ipc:IPA_03720"/>
<evidence type="ECO:0000313" key="2">
    <source>
        <dbReference type="EMBL" id="UXD22344.1"/>
    </source>
</evidence>
<evidence type="ECO:0000313" key="3">
    <source>
        <dbReference type="Proteomes" id="UP001063698"/>
    </source>
</evidence>
<feature type="transmembrane region" description="Helical" evidence="1">
    <location>
        <begin position="339"/>
        <end position="362"/>
    </location>
</feature>
<name>A0A977KAZ2_9CREN</name>
<feature type="transmembrane region" description="Helical" evidence="1">
    <location>
        <begin position="210"/>
        <end position="231"/>
    </location>
</feature>
<keyword evidence="1" id="KW-0472">Membrane</keyword>
<organism evidence="2 3">
    <name type="scientific">Ignicoccus pacificus DSM 13166</name>
    <dbReference type="NCBI Taxonomy" id="940294"/>
    <lineage>
        <taxon>Archaea</taxon>
        <taxon>Thermoproteota</taxon>
        <taxon>Thermoprotei</taxon>
        <taxon>Desulfurococcales</taxon>
        <taxon>Desulfurococcaceae</taxon>
        <taxon>Ignicoccus</taxon>
    </lineage>
</organism>
<dbReference type="AlphaFoldDB" id="A0A977KAZ2"/>
<proteinExistence type="predicted"/>
<feature type="transmembrane region" description="Helical" evidence="1">
    <location>
        <begin position="369"/>
        <end position="390"/>
    </location>
</feature>
<accession>A0A977KAZ2</accession>
<feature type="transmembrane region" description="Helical" evidence="1">
    <location>
        <begin position="237"/>
        <end position="259"/>
    </location>
</feature>
<sequence length="457" mass="51975">MILFSLYLGINFGLTEYSYATKPPISHNYVGDEVWYVSAARNILREVFHTYPYCPNTCNATIQFKNGTDMTVFLVRYAKKFNLNSLYYYHKVKFAVYFQGPKSKIMELMKEKNKYNITIVQPGWRYPEQTGILKYLNLEHPPLGKYFIASVMVHKDVPYMWRIPSIILGSLVVALVPIAVYLYTRSLALWIASLLMLYYDLPLRTMSMVAMLDIYSGAFSALALAVLPFSLWAATLVLALAISSKYTAAFYLIPIAYVFWRKKGHGPLKALLVPSIVALVVFLVLSLPLMIALGPLNWLNKVLSGLAWFTVSRPSGPPPANPWDWVEGKVPSPLYINPALYVVTSAAVMKTAILAFFLLYPLKDQRKYWVPWMAAFFLVSSLLGFTALYLKGNKTLYTFYTVVFTPMADVAVAGIILLLTNFDDLGYAISWWKRALKELSMWLWGDKKLKCELVEAK</sequence>
<reference evidence="2" key="1">
    <citation type="submission" date="2013-11" db="EMBL/GenBank/DDBJ databases">
        <title>Comparative genomics of Ignicoccus.</title>
        <authorList>
            <person name="Podar M."/>
        </authorList>
    </citation>
    <scope>NUCLEOTIDE SEQUENCE</scope>
    <source>
        <strain evidence="2">DSM 13166</strain>
    </source>
</reference>
<keyword evidence="1" id="KW-0812">Transmembrane</keyword>
<keyword evidence="3" id="KW-1185">Reference proteome</keyword>
<feature type="transmembrane region" description="Helical" evidence="1">
    <location>
        <begin position="159"/>
        <end position="181"/>
    </location>
</feature>
<evidence type="ECO:0008006" key="4">
    <source>
        <dbReference type="Google" id="ProtNLM"/>
    </source>
</evidence>
<gene>
    <name evidence="2" type="ORF">IPA_03720</name>
</gene>